<dbReference type="PANTHER" id="PTHR31623:SF17">
    <property type="entry name" value="F21J9.9"/>
    <property type="match status" value="1"/>
</dbReference>
<evidence type="ECO:0000313" key="3">
    <source>
        <dbReference type="EMBL" id="QBZ58378.1"/>
    </source>
</evidence>
<evidence type="ECO:0008006" key="5">
    <source>
        <dbReference type="Google" id="ProtNLM"/>
    </source>
</evidence>
<dbReference type="Gene3D" id="3.30.559.10">
    <property type="entry name" value="Chloramphenicol acetyltransferase-like domain"/>
    <property type="match status" value="2"/>
</dbReference>
<organism evidence="3 4">
    <name type="scientific">Pyricularia oryzae</name>
    <name type="common">Rice blast fungus</name>
    <name type="synonym">Magnaporthe oryzae</name>
    <dbReference type="NCBI Taxonomy" id="318829"/>
    <lineage>
        <taxon>Eukaryota</taxon>
        <taxon>Fungi</taxon>
        <taxon>Dikarya</taxon>
        <taxon>Ascomycota</taxon>
        <taxon>Pezizomycotina</taxon>
        <taxon>Sordariomycetes</taxon>
        <taxon>Sordariomycetidae</taxon>
        <taxon>Magnaporthales</taxon>
        <taxon>Pyriculariaceae</taxon>
        <taxon>Pyricularia</taxon>
    </lineage>
</organism>
<evidence type="ECO:0000313" key="4">
    <source>
        <dbReference type="Proteomes" id="UP000294847"/>
    </source>
</evidence>
<protein>
    <recommendedName>
        <fullName evidence="5">Transferase family protein</fullName>
    </recommendedName>
</protein>
<name>A0A4P7N6Y7_PYROR</name>
<evidence type="ECO:0000256" key="2">
    <source>
        <dbReference type="ARBA" id="ARBA00022679"/>
    </source>
</evidence>
<dbReference type="Proteomes" id="UP000294847">
    <property type="component" value="Chromosome 3"/>
</dbReference>
<proteinExistence type="inferred from homology"/>
<dbReference type="AlphaFoldDB" id="A0A4P7N6Y7"/>
<comment type="similarity">
    <text evidence="1">Belongs to the plant acyltransferase family.</text>
</comment>
<reference evidence="3 4" key="1">
    <citation type="journal article" date="2019" name="Mol. Biol. Evol.">
        <title>Blast fungal genomes show frequent chromosomal changes, gene gains and losses, and effector gene turnover.</title>
        <authorList>
            <person name="Gomez Luciano L.B."/>
            <person name="Jason Tsai I."/>
            <person name="Chuma I."/>
            <person name="Tosa Y."/>
            <person name="Chen Y.H."/>
            <person name="Li J.Y."/>
            <person name="Li M.Y."/>
            <person name="Jade Lu M.Y."/>
            <person name="Nakayashiki H."/>
            <person name="Li W.H."/>
        </authorList>
    </citation>
    <scope>NUCLEOTIDE SEQUENCE [LARGE SCALE GENOMIC DNA]</scope>
    <source>
        <strain evidence="3">MZ5-1-6</strain>
    </source>
</reference>
<sequence>MDSDSRSKIRVVSTQRVFPQEPSSAPTATRLSIIDNTVARFALTAAIWFYDKPNAPLREHVLPALQQSLARTLNDYRHFTGQLRWAAADEVRHTAVPRHLGRLVAEHGTPDDQGVELVTAEYDADVADVVIDRRDPAQISSRGGDRLHVWDATDLPQNDFLPAAKVALSSLGTIGGLPSVAIQLTAFRCGGFAVGVKMAHPLADAIGLIWFMRSWAAFSRAVILRCGADEQGEPSSFSLPPPPLFDPDRIDALAGLAAPTETGTEAIPDQHKIATARALPMHRHDWWDFSAPGYPGWARASSEATMPPPSATGGAFALSPSQQPPWPSWDMAAPVTRVQILFPASAVALLKATAEKAVQAKTVAGTTPPRISRLDAMLAHIWILINKARYPSSGLGGQDSSDRRDEEVYLDMTLGLRSRFSPPLPDSFAGSPLLIAHTKQTPSRLARSSPPGAALGEVAASIRETIGKFTPEAVAAHVYDAAHEVSPQRLWQAFVGRRHTLATSWQGLEAYSLDFCGEGGVAARNVQAIMPNMDGLVHVIDVDGTGGALDVSVCLEKGAMQRLLEDPELRVGGVDVKMV</sequence>
<accession>A0A4P7N6Y7</accession>
<gene>
    <name evidence="3" type="ORF">PoMZ_03330</name>
</gene>
<dbReference type="PANTHER" id="PTHR31623">
    <property type="entry name" value="F21J9.9"/>
    <property type="match status" value="1"/>
</dbReference>
<evidence type="ECO:0000256" key="1">
    <source>
        <dbReference type="ARBA" id="ARBA00009861"/>
    </source>
</evidence>
<dbReference type="Pfam" id="PF02458">
    <property type="entry name" value="Transferase"/>
    <property type="match status" value="3"/>
</dbReference>
<dbReference type="InterPro" id="IPR023213">
    <property type="entry name" value="CAT-like_dom_sf"/>
</dbReference>
<dbReference type="GO" id="GO:0016740">
    <property type="term" value="F:transferase activity"/>
    <property type="evidence" value="ECO:0007669"/>
    <property type="project" value="UniProtKB-KW"/>
</dbReference>
<dbReference type="EMBL" id="CP034206">
    <property type="protein sequence ID" value="QBZ58378.1"/>
    <property type="molecule type" value="Genomic_DNA"/>
</dbReference>
<keyword evidence="2" id="KW-0808">Transferase</keyword>